<protein>
    <recommendedName>
        <fullName evidence="1">RNA polymerase Rpb1 domain-containing protein</fullName>
    </recommendedName>
</protein>
<dbReference type="AlphaFoldDB" id="X1BY26"/>
<feature type="non-terminal residue" evidence="2">
    <location>
        <position position="296"/>
    </location>
</feature>
<organism evidence="2">
    <name type="scientific">marine sediment metagenome</name>
    <dbReference type="NCBI Taxonomy" id="412755"/>
    <lineage>
        <taxon>unclassified sequences</taxon>
        <taxon>metagenomes</taxon>
        <taxon>ecological metagenomes</taxon>
    </lineage>
</organism>
<comment type="caution">
    <text evidence="2">The sequence shown here is derived from an EMBL/GenBank/DDBJ whole genome shotgun (WGS) entry which is preliminary data.</text>
</comment>
<accession>X1BY26</accession>
<feature type="non-terminal residue" evidence="2">
    <location>
        <position position="1"/>
    </location>
</feature>
<evidence type="ECO:0000259" key="1">
    <source>
        <dbReference type="Pfam" id="PF04998"/>
    </source>
</evidence>
<name>X1BY26_9ZZZZ</name>
<dbReference type="SUPFAM" id="SSF64484">
    <property type="entry name" value="beta and beta-prime subunits of DNA dependent RNA-polymerase"/>
    <property type="match status" value="1"/>
</dbReference>
<sequence>LNLPQNKVVPSSIPELIKLIVHNFERARIDAGQAVGILASQALAAQLMQATLNTFHMSGSSKNVASGLKAYREVLSLSKELIAPSCDIYFNEPITFIEVITQKRVELVDIRVTDIATNIEIKDTESVFNDMDTFNINHYKMYELFNSHLLNIGMPISDFVISNTTFLRLTLDINKMYSHKIMPNDVCKAIMKDNLQDIICIPSPILLIPKTTRKLYYNNGTNQYKNITKLVPVYYVDIYVFIGRATEKIKERIGSSGSFGTDVSISTVYFNTGTIPILHQISIKGIRDIKNIYPEK</sequence>
<gene>
    <name evidence="2" type="ORF">S01H4_24491</name>
</gene>
<evidence type="ECO:0000313" key="2">
    <source>
        <dbReference type="EMBL" id="GAG86007.1"/>
    </source>
</evidence>
<dbReference type="GO" id="GO:0003677">
    <property type="term" value="F:DNA binding"/>
    <property type="evidence" value="ECO:0007669"/>
    <property type="project" value="InterPro"/>
</dbReference>
<dbReference type="GO" id="GO:0003899">
    <property type="term" value="F:DNA-directed RNA polymerase activity"/>
    <property type="evidence" value="ECO:0007669"/>
    <property type="project" value="InterPro"/>
</dbReference>
<dbReference type="Pfam" id="PF04998">
    <property type="entry name" value="RNA_pol_Rpb1_5"/>
    <property type="match status" value="1"/>
</dbReference>
<dbReference type="EMBL" id="BART01011508">
    <property type="protein sequence ID" value="GAG86007.1"/>
    <property type="molecule type" value="Genomic_DNA"/>
</dbReference>
<dbReference type="InterPro" id="IPR007081">
    <property type="entry name" value="RNA_pol_Rpb1_5"/>
</dbReference>
<reference evidence="2" key="1">
    <citation type="journal article" date="2014" name="Front. Microbiol.">
        <title>High frequency of phylogenetically diverse reductive dehalogenase-homologous genes in deep subseafloor sedimentary metagenomes.</title>
        <authorList>
            <person name="Kawai M."/>
            <person name="Futagami T."/>
            <person name="Toyoda A."/>
            <person name="Takaki Y."/>
            <person name="Nishi S."/>
            <person name="Hori S."/>
            <person name="Arai W."/>
            <person name="Tsubouchi T."/>
            <person name="Morono Y."/>
            <person name="Uchiyama I."/>
            <person name="Ito T."/>
            <person name="Fujiyama A."/>
            <person name="Inagaki F."/>
            <person name="Takami H."/>
        </authorList>
    </citation>
    <scope>NUCLEOTIDE SEQUENCE</scope>
    <source>
        <strain evidence="2">Expedition CK06-06</strain>
    </source>
</reference>
<dbReference type="GO" id="GO:0006351">
    <property type="term" value="P:DNA-templated transcription"/>
    <property type="evidence" value="ECO:0007669"/>
    <property type="project" value="InterPro"/>
</dbReference>
<proteinExistence type="predicted"/>
<feature type="domain" description="RNA polymerase Rpb1" evidence="1">
    <location>
        <begin position="27"/>
        <end position="146"/>
    </location>
</feature>